<proteinExistence type="predicted"/>
<dbReference type="AlphaFoldDB" id="A0A6H1Z805"/>
<evidence type="ECO:0000313" key="1">
    <source>
        <dbReference type="EMBL" id="QJA43591.1"/>
    </source>
</evidence>
<protein>
    <submittedName>
        <fullName evidence="1">Uncharacterized protein</fullName>
    </submittedName>
</protein>
<organism evidence="1">
    <name type="scientific">viral metagenome</name>
    <dbReference type="NCBI Taxonomy" id="1070528"/>
    <lineage>
        <taxon>unclassified sequences</taxon>
        <taxon>metagenomes</taxon>
        <taxon>organismal metagenomes</taxon>
    </lineage>
</organism>
<gene>
    <name evidence="1" type="ORF">TM448B00310_0028</name>
</gene>
<name>A0A6H1Z805_9ZZZZ</name>
<sequence>MGKMDDARRILEQMPGIPRLEAMDDKPARTRTLSPTKAGMIYGKFVASPVGHIKVRKVGGEVVNVPMNNKERRKLARRMCNGK</sequence>
<accession>A0A6H1Z805</accession>
<reference evidence="1" key="1">
    <citation type="submission" date="2020-03" db="EMBL/GenBank/DDBJ databases">
        <title>The deep terrestrial virosphere.</title>
        <authorList>
            <person name="Holmfeldt K."/>
            <person name="Nilsson E."/>
            <person name="Simone D."/>
            <person name="Lopez-Fernandez M."/>
            <person name="Wu X."/>
            <person name="de Brujin I."/>
            <person name="Lundin D."/>
            <person name="Andersson A."/>
            <person name="Bertilsson S."/>
            <person name="Dopson M."/>
        </authorList>
    </citation>
    <scope>NUCLEOTIDE SEQUENCE</scope>
    <source>
        <strain evidence="1">TM448B00310</strain>
    </source>
</reference>
<dbReference type="EMBL" id="MT144609">
    <property type="protein sequence ID" value="QJA43591.1"/>
    <property type="molecule type" value="Genomic_DNA"/>
</dbReference>